<feature type="compositionally biased region" description="Polar residues" evidence="5">
    <location>
        <begin position="368"/>
        <end position="378"/>
    </location>
</feature>
<dbReference type="GO" id="GO:0008270">
    <property type="term" value="F:zinc ion binding"/>
    <property type="evidence" value="ECO:0007669"/>
    <property type="project" value="UniProtKB-KW"/>
</dbReference>
<proteinExistence type="predicted"/>
<dbReference type="SUPFAM" id="SSF57850">
    <property type="entry name" value="RING/U-box"/>
    <property type="match status" value="2"/>
</dbReference>
<name>X6M9B1_RETFI</name>
<evidence type="ECO:0000256" key="3">
    <source>
        <dbReference type="ARBA" id="ARBA00022833"/>
    </source>
</evidence>
<dbReference type="InterPro" id="IPR017907">
    <property type="entry name" value="Znf_RING_CS"/>
</dbReference>
<evidence type="ECO:0000256" key="2">
    <source>
        <dbReference type="ARBA" id="ARBA00022771"/>
    </source>
</evidence>
<feature type="region of interest" description="Disordered" evidence="5">
    <location>
        <begin position="496"/>
        <end position="525"/>
    </location>
</feature>
<dbReference type="InterPro" id="IPR001841">
    <property type="entry name" value="Znf_RING"/>
</dbReference>
<dbReference type="AlphaFoldDB" id="X6M9B1"/>
<evidence type="ECO:0000259" key="6">
    <source>
        <dbReference type="PROSITE" id="PS50089"/>
    </source>
</evidence>
<accession>X6M9B1</accession>
<feature type="compositionally biased region" description="Polar residues" evidence="5">
    <location>
        <begin position="294"/>
        <end position="305"/>
    </location>
</feature>
<feature type="compositionally biased region" description="Basic and acidic residues" evidence="5">
    <location>
        <begin position="357"/>
        <end position="367"/>
    </location>
</feature>
<comment type="caution">
    <text evidence="7">The sequence shown here is derived from an EMBL/GenBank/DDBJ whole genome shotgun (WGS) entry which is preliminary data.</text>
</comment>
<evidence type="ECO:0000313" key="7">
    <source>
        <dbReference type="EMBL" id="ETO10067.1"/>
    </source>
</evidence>
<dbReference type="SMART" id="SM00184">
    <property type="entry name" value="RING"/>
    <property type="match status" value="1"/>
</dbReference>
<gene>
    <name evidence="7" type="ORF">RFI_27312</name>
</gene>
<feature type="compositionally biased region" description="Polar residues" evidence="5">
    <location>
        <begin position="329"/>
        <end position="340"/>
    </location>
</feature>
<dbReference type="PROSITE" id="PS50089">
    <property type="entry name" value="ZF_RING_2"/>
    <property type="match status" value="1"/>
</dbReference>
<evidence type="ECO:0000256" key="1">
    <source>
        <dbReference type="ARBA" id="ARBA00022723"/>
    </source>
</evidence>
<feature type="domain" description="RING-type" evidence="6">
    <location>
        <begin position="527"/>
        <end position="583"/>
    </location>
</feature>
<evidence type="ECO:0000313" key="8">
    <source>
        <dbReference type="Proteomes" id="UP000023152"/>
    </source>
</evidence>
<feature type="compositionally biased region" description="Low complexity" evidence="5">
    <location>
        <begin position="497"/>
        <end position="519"/>
    </location>
</feature>
<sequence>MIFLYAVLKSGKFYQKRKKFFRKVQQGDKSKQIYVFFCDDFFFCARNFAEINERFMPMSRTDKSMFSIKIVYQFEKMLTCCKYKLIKLSLKTKQKKKHSDEIFLCGSDFCEEYQKTFQPSFVITEKSTEIQDCANFKIVKNFSVDCFEAKFKLSIFFLDFALFNAKFEKFAENVSTSGIFTKKKLLTLSKTMNVDTVPRSQESNVPMPSKFMCDYCKIDHWETDLFLWSGCQHKMSRECAYQWVERAFNEEKLPCCSVKNCEKQLKEAEACLLLNDEELTMLLSLSLQSMAESNNFNSRKGNGVSNPIFGMEDRKCDNDKRNEMRGTNKESNMSKMGNSENFEDQKQEQEEEEDDNDEKKEEEKKSANDNPNSTGTSINLLDKLMLDSKSTFECVECHSTDTYNNAFQWSGCGHEYSKDCAMIAVLQHLTMQSIPCCSVPGCQQLLKETDAFLLLPLSEYSVYATVCQKMGMPPAFSFSKDKDIEDIKQVSKISLPSASSSSTSTSTSAATSSSQSDTSRPNNSNSCQKCSKPFTTASASATAVVNTVRLTACGHEFCQSCIFEAIKRQIDLGVFFPPNCPTCYTNLSDDDVSVLIPQLSTHQGNTNEVEKKE</sequence>
<dbReference type="Proteomes" id="UP000023152">
    <property type="component" value="Unassembled WGS sequence"/>
</dbReference>
<dbReference type="Pfam" id="PF00097">
    <property type="entry name" value="zf-C3HC4"/>
    <property type="match status" value="1"/>
</dbReference>
<feature type="compositionally biased region" description="Basic and acidic residues" evidence="5">
    <location>
        <begin position="311"/>
        <end position="328"/>
    </location>
</feature>
<organism evidence="7 8">
    <name type="scientific">Reticulomyxa filosa</name>
    <dbReference type="NCBI Taxonomy" id="46433"/>
    <lineage>
        <taxon>Eukaryota</taxon>
        <taxon>Sar</taxon>
        <taxon>Rhizaria</taxon>
        <taxon>Retaria</taxon>
        <taxon>Foraminifera</taxon>
        <taxon>Monothalamids</taxon>
        <taxon>Reticulomyxidae</taxon>
        <taxon>Reticulomyxa</taxon>
    </lineage>
</organism>
<evidence type="ECO:0000256" key="4">
    <source>
        <dbReference type="PROSITE-ProRule" id="PRU00175"/>
    </source>
</evidence>
<dbReference type="Gene3D" id="3.30.40.10">
    <property type="entry name" value="Zinc/RING finger domain, C3HC4 (zinc finger)"/>
    <property type="match status" value="1"/>
</dbReference>
<dbReference type="InterPro" id="IPR018957">
    <property type="entry name" value="Znf_C3HC4_RING-type"/>
</dbReference>
<dbReference type="EMBL" id="ASPP01023687">
    <property type="protein sequence ID" value="ETO10067.1"/>
    <property type="molecule type" value="Genomic_DNA"/>
</dbReference>
<dbReference type="PROSITE" id="PS00518">
    <property type="entry name" value="ZF_RING_1"/>
    <property type="match status" value="1"/>
</dbReference>
<reference evidence="7 8" key="1">
    <citation type="journal article" date="2013" name="Curr. Biol.">
        <title>The Genome of the Foraminiferan Reticulomyxa filosa.</title>
        <authorList>
            <person name="Glockner G."/>
            <person name="Hulsmann N."/>
            <person name="Schleicher M."/>
            <person name="Noegel A.A."/>
            <person name="Eichinger L."/>
            <person name="Gallinger C."/>
            <person name="Pawlowski J."/>
            <person name="Sierra R."/>
            <person name="Euteneuer U."/>
            <person name="Pillet L."/>
            <person name="Moustafa A."/>
            <person name="Platzer M."/>
            <person name="Groth M."/>
            <person name="Szafranski K."/>
            <person name="Schliwa M."/>
        </authorList>
    </citation>
    <scope>NUCLEOTIDE SEQUENCE [LARGE SCALE GENOMIC DNA]</scope>
</reference>
<protein>
    <recommendedName>
        <fullName evidence="6">RING-type domain-containing protein</fullName>
    </recommendedName>
</protein>
<keyword evidence="3" id="KW-0862">Zinc</keyword>
<dbReference type="InterPro" id="IPR013083">
    <property type="entry name" value="Znf_RING/FYVE/PHD"/>
</dbReference>
<keyword evidence="2 4" id="KW-0863">Zinc-finger</keyword>
<keyword evidence="8" id="KW-1185">Reference proteome</keyword>
<feature type="region of interest" description="Disordered" evidence="5">
    <location>
        <begin position="294"/>
        <end position="378"/>
    </location>
</feature>
<evidence type="ECO:0000256" key="5">
    <source>
        <dbReference type="SAM" id="MobiDB-lite"/>
    </source>
</evidence>
<keyword evidence="1" id="KW-0479">Metal-binding</keyword>